<accession>A0ABP5KNY5</accession>
<feature type="compositionally biased region" description="Basic residues" evidence="1">
    <location>
        <begin position="93"/>
        <end position="107"/>
    </location>
</feature>
<dbReference type="EMBL" id="BAAAQR010000001">
    <property type="protein sequence ID" value="GAA2135320.1"/>
    <property type="molecule type" value="Genomic_DNA"/>
</dbReference>
<evidence type="ECO:0000313" key="2">
    <source>
        <dbReference type="EMBL" id="GAA2135320.1"/>
    </source>
</evidence>
<reference evidence="3" key="1">
    <citation type="journal article" date="2019" name="Int. J. Syst. Evol. Microbiol.">
        <title>The Global Catalogue of Microorganisms (GCM) 10K type strain sequencing project: providing services to taxonomists for standard genome sequencing and annotation.</title>
        <authorList>
            <consortium name="The Broad Institute Genomics Platform"/>
            <consortium name="The Broad Institute Genome Sequencing Center for Infectious Disease"/>
            <person name="Wu L."/>
            <person name="Ma J."/>
        </authorList>
    </citation>
    <scope>NUCLEOTIDE SEQUENCE [LARGE SCALE GENOMIC DNA]</scope>
    <source>
        <strain evidence="3">JCM 16022</strain>
    </source>
</reference>
<keyword evidence="3" id="KW-1185">Reference proteome</keyword>
<protein>
    <recommendedName>
        <fullName evidence="4">DNA-binding protein</fullName>
    </recommendedName>
</protein>
<evidence type="ECO:0000256" key="1">
    <source>
        <dbReference type="SAM" id="MobiDB-lite"/>
    </source>
</evidence>
<evidence type="ECO:0008006" key="4">
    <source>
        <dbReference type="Google" id="ProtNLM"/>
    </source>
</evidence>
<organism evidence="2 3">
    <name type="scientific">Nocardioides koreensis</name>
    <dbReference type="NCBI Taxonomy" id="433651"/>
    <lineage>
        <taxon>Bacteria</taxon>
        <taxon>Bacillati</taxon>
        <taxon>Actinomycetota</taxon>
        <taxon>Actinomycetes</taxon>
        <taxon>Propionibacteriales</taxon>
        <taxon>Nocardioidaceae</taxon>
        <taxon>Nocardioides</taxon>
    </lineage>
</organism>
<dbReference type="Proteomes" id="UP001501771">
    <property type="component" value="Unassembled WGS sequence"/>
</dbReference>
<sequence length="107" mass="11847">MTDQNMAQSHCCNHYPNRVLQKRDLAIELGVCEKTVDNLLRAGKLPKPCWLNSIPVWMLYDIHAFLSAQAGKPRTGDAHAETPAKSTASKSKQAAKRTTHRAGKYSA</sequence>
<proteinExistence type="predicted"/>
<name>A0ABP5KNY5_9ACTN</name>
<gene>
    <name evidence="2" type="ORF">GCM10009844_00440</name>
</gene>
<feature type="compositionally biased region" description="Low complexity" evidence="1">
    <location>
        <begin position="83"/>
        <end position="92"/>
    </location>
</feature>
<comment type="caution">
    <text evidence="2">The sequence shown here is derived from an EMBL/GenBank/DDBJ whole genome shotgun (WGS) entry which is preliminary data.</text>
</comment>
<feature type="region of interest" description="Disordered" evidence="1">
    <location>
        <begin position="71"/>
        <end position="107"/>
    </location>
</feature>
<dbReference type="RefSeq" id="WP_344145780.1">
    <property type="nucleotide sequence ID" value="NZ_BAAAQR010000001.1"/>
</dbReference>
<evidence type="ECO:0000313" key="3">
    <source>
        <dbReference type="Proteomes" id="UP001501771"/>
    </source>
</evidence>